<dbReference type="InterPro" id="IPR000008">
    <property type="entry name" value="C2_dom"/>
</dbReference>
<reference evidence="2" key="1">
    <citation type="journal article" date="2019" name="bioRxiv">
        <title>The Genome of the Zebra Mussel, Dreissena polymorpha: A Resource for Invasive Species Research.</title>
        <authorList>
            <person name="McCartney M.A."/>
            <person name="Auch B."/>
            <person name="Kono T."/>
            <person name="Mallez S."/>
            <person name="Zhang Y."/>
            <person name="Obille A."/>
            <person name="Becker A."/>
            <person name="Abrahante J.E."/>
            <person name="Garbe J."/>
            <person name="Badalamenti J.P."/>
            <person name="Herman A."/>
            <person name="Mangelson H."/>
            <person name="Liachko I."/>
            <person name="Sullivan S."/>
            <person name="Sone E.D."/>
            <person name="Koren S."/>
            <person name="Silverstein K.A.T."/>
            <person name="Beckman K.B."/>
            <person name="Gohl D.M."/>
        </authorList>
    </citation>
    <scope>NUCLEOTIDE SEQUENCE</scope>
    <source>
        <strain evidence="2">Duluth1</strain>
        <tissue evidence="2">Whole animal</tissue>
    </source>
</reference>
<dbReference type="SUPFAM" id="SSF49562">
    <property type="entry name" value="C2 domain (Calcium/lipid-binding domain, CaLB)"/>
    <property type="match status" value="1"/>
</dbReference>
<dbReference type="Proteomes" id="UP000828390">
    <property type="component" value="Unassembled WGS sequence"/>
</dbReference>
<dbReference type="Gene3D" id="2.60.40.150">
    <property type="entry name" value="C2 domain"/>
    <property type="match status" value="1"/>
</dbReference>
<feature type="domain" description="C2" evidence="1">
    <location>
        <begin position="3"/>
        <end position="72"/>
    </location>
</feature>
<dbReference type="Pfam" id="PF00168">
    <property type="entry name" value="C2"/>
    <property type="match status" value="1"/>
</dbReference>
<proteinExistence type="predicted"/>
<dbReference type="EMBL" id="JAIWYP010000006">
    <property type="protein sequence ID" value="KAH3809211.1"/>
    <property type="molecule type" value="Genomic_DNA"/>
</dbReference>
<comment type="caution">
    <text evidence="2">The sequence shown here is derived from an EMBL/GenBank/DDBJ whole genome shotgun (WGS) entry which is preliminary data.</text>
</comment>
<feature type="non-terminal residue" evidence="2">
    <location>
        <position position="75"/>
    </location>
</feature>
<sequence>MALVLHLKYAENLPGKGERMAKVSFRGVSHYTKIVETNDESVWFDETFQWPVARPIEKDEYIDIQLYNYNKYLSN</sequence>
<evidence type="ECO:0000313" key="2">
    <source>
        <dbReference type="EMBL" id="KAH3809211.1"/>
    </source>
</evidence>
<name>A0A9D4JDS5_DREPO</name>
<keyword evidence="3" id="KW-1185">Reference proteome</keyword>
<accession>A0A9D4JDS5</accession>
<evidence type="ECO:0000313" key="3">
    <source>
        <dbReference type="Proteomes" id="UP000828390"/>
    </source>
</evidence>
<gene>
    <name evidence="2" type="ORF">DPMN_137572</name>
</gene>
<dbReference type="InterPro" id="IPR035892">
    <property type="entry name" value="C2_domain_sf"/>
</dbReference>
<dbReference type="AlphaFoldDB" id="A0A9D4JDS5"/>
<protein>
    <recommendedName>
        <fullName evidence="1">C2 domain-containing protein</fullName>
    </recommendedName>
</protein>
<reference evidence="2" key="2">
    <citation type="submission" date="2020-11" db="EMBL/GenBank/DDBJ databases">
        <authorList>
            <person name="McCartney M.A."/>
            <person name="Auch B."/>
            <person name="Kono T."/>
            <person name="Mallez S."/>
            <person name="Becker A."/>
            <person name="Gohl D.M."/>
            <person name="Silverstein K.A.T."/>
            <person name="Koren S."/>
            <person name="Bechman K.B."/>
            <person name="Herman A."/>
            <person name="Abrahante J.E."/>
            <person name="Garbe J."/>
        </authorList>
    </citation>
    <scope>NUCLEOTIDE SEQUENCE</scope>
    <source>
        <strain evidence="2">Duluth1</strain>
        <tissue evidence="2">Whole animal</tissue>
    </source>
</reference>
<organism evidence="2 3">
    <name type="scientific">Dreissena polymorpha</name>
    <name type="common">Zebra mussel</name>
    <name type="synonym">Mytilus polymorpha</name>
    <dbReference type="NCBI Taxonomy" id="45954"/>
    <lineage>
        <taxon>Eukaryota</taxon>
        <taxon>Metazoa</taxon>
        <taxon>Spiralia</taxon>
        <taxon>Lophotrochozoa</taxon>
        <taxon>Mollusca</taxon>
        <taxon>Bivalvia</taxon>
        <taxon>Autobranchia</taxon>
        <taxon>Heteroconchia</taxon>
        <taxon>Euheterodonta</taxon>
        <taxon>Imparidentia</taxon>
        <taxon>Neoheterodontei</taxon>
        <taxon>Myida</taxon>
        <taxon>Dreissenoidea</taxon>
        <taxon>Dreissenidae</taxon>
        <taxon>Dreissena</taxon>
    </lineage>
</organism>
<evidence type="ECO:0000259" key="1">
    <source>
        <dbReference type="Pfam" id="PF00168"/>
    </source>
</evidence>